<evidence type="ECO:0000256" key="4">
    <source>
        <dbReference type="ARBA" id="ARBA00035241"/>
    </source>
</evidence>
<feature type="region of interest" description="Disordered" evidence="5">
    <location>
        <begin position="92"/>
        <end position="113"/>
    </location>
</feature>
<dbReference type="AlphaFoldDB" id="A0A836F2M9"/>
<evidence type="ECO:0000256" key="2">
    <source>
        <dbReference type="ARBA" id="ARBA00022980"/>
    </source>
</evidence>
<evidence type="ECO:0000313" key="6">
    <source>
        <dbReference type="EMBL" id="KAG5326293.1"/>
    </source>
</evidence>
<dbReference type="InterPro" id="IPR023674">
    <property type="entry name" value="Ribosomal_uL1-like"/>
</dbReference>
<dbReference type="Pfam" id="PF00687">
    <property type="entry name" value="Ribosomal_L1"/>
    <property type="match status" value="1"/>
</dbReference>
<evidence type="ECO:0000256" key="1">
    <source>
        <dbReference type="ARBA" id="ARBA00010531"/>
    </source>
</evidence>
<comment type="similarity">
    <text evidence="1">Belongs to the universal ribosomal protein uL1 family.</text>
</comment>
<comment type="caution">
    <text evidence="6">The sequence shown here is derived from an EMBL/GenBank/DDBJ whole genome shotgun (WGS) entry which is preliminary data.</text>
</comment>
<dbReference type="SUPFAM" id="SSF56808">
    <property type="entry name" value="Ribosomal protein L1"/>
    <property type="match status" value="1"/>
</dbReference>
<sequence>MVTGEDCSCADTTEPSNLTSLRSDDATSAINSDVICTATVDKRTDTVKEPKGIFLSCAKSILIIFITDCKYSDASLIATYCVAAPADIPSTVPGRSDRQSLRKKSRSQPPATQLQSNFPCLCHSHKINGYVLPVKLKEDKPQLRLIWSRLGWKKQRNGKKDKMYEIKLKQVQCSHYAKMRANDVPIQHIDVLQPPHEFQPFISHKELSEGIPSKNAKNDTVKSKPPKYPTKTKLKREEIAEKIEIYYFDHGSSASKVSRDTLYECVNAVLQNSQDKKRNFLETIELQIGLKNYDPQKDKRFSGTVKLKNIPRPKMQVCVLGDQQHCDEAKANNIPYMDAEALKKLNKNKKLVKKLAKKYDAFLASESLIKQIPRLLGPGLNKAGKFPGLLSHQESMVGKIDEVKATIKFQMKKVLCLSVAVGHVEMTPEELVQNVHLSINFLVSLLKKHWQNVRSLHIKSTMGPPQRLY</sequence>
<feature type="non-terminal residue" evidence="6">
    <location>
        <position position="469"/>
    </location>
</feature>
<dbReference type="InterPro" id="IPR050257">
    <property type="entry name" value="eL8/uL1-like"/>
</dbReference>
<keyword evidence="2" id="KW-0689">Ribosomal protein</keyword>
<dbReference type="InterPro" id="IPR028364">
    <property type="entry name" value="Ribosomal_uL1/biogenesis"/>
</dbReference>
<proteinExistence type="inferred from homology"/>
<protein>
    <recommendedName>
        <fullName evidence="4">Large ribosomal subunit protein uL1</fullName>
    </recommendedName>
</protein>
<dbReference type="Gene3D" id="3.40.50.790">
    <property type="match status" value="1"/>
</dbReference>
<dbReference type="FunFam" id="3.40.50.790:FF:000002">
    <property type="entry name" value="Ribosomal protein"/>
    <property type="match status" value="1"/>
</dbReference>
<keyword evidence="7" id="KW-1185">Reference proteome</keyword>
<keyword evidence="3" id="KW-0687">Ribonucleoprotein</keyword>
<dbReference type="PANTHER" id="PTHR23105">
    <property type="entry name" value="RIBOSOMAL PROTEIN L7AE FAMILY MEMBER"/>
    <property type="match status" value="1"/>
</dbReference>
<dbReference type="Proteomes" id="UP000668214">
    <property type="component" value="Unassembled WGS sequence"/>
</dbReference>
<dbReference type="InterPro" id="IPR016095">
    <property type="entry name" value="Ribosomal_uL1_3-a/b-sand"/>
</dbReference>
<feature type="region of interest" description="Disordered" evidence="5">
    <location>
        <begin position="210"/>
        <end position="231"/>
    </location>
</feature>
<evidence type="ECO:0000313" key="7">
    <source>
        <dbReference type="Proteomes" id="UP000668214"/>
    </source>
</evidence>
<evidence type="ECO:0000256" key="3">
    <source>
        <dbReference type="ARBA" id="ARBA00023274"/>
    </source>
</evidence>
<name>A0A836F2M9_9HYME</name>
<dbReference type="GO" id="GO:0003723">
    <property type="term" value="F:RNA binding"/>
    <property type="evidence" value="ECO:0007669"/>
    <property type="project" value="InterPro"/>
</dbReference>
<dbReference type="GO" id="GO:0005840">
    <property type="term" value="C:ribosome"/>
    <property type="evidence" value="ECO:0007669"/>
    <property type="project" value="UniProtKB-KW"/>
</dbReference>
<dbReference type="EMBL" id="JAANIA010000218">
    <property type="protein sequence ID" value="KAG5326293.1"/>
    <property type="molecule type" value="Genomic_DNA"/>
</dbReference>
<dbReference type="CDD" id="cd00403">
    <property type="entry name" value="Ribosomal_L1"/>
    <property type="match status" value="1"/>
</dbReference>
<gene>
    <name evidence="6" type="primary">Rpl10a</name>
    <name evidence="6" type="ORF">G6Z78_0007102</name>
</gene>
<dbReference type="FunFam" id="3.30.190.20:FF:000006">
    <property type="entry name" value="Ribosomal protein"/>
    <property type="match status" value="1"/>
</dbReference>
<reference evidence="6" key="1">
    <citation type="submission" date="2020-02" db="EMBL/GenBank/DDBJ databases">
        <title>Relaxed selection underlies rapid genomic changes in the transitions from sociality to social parasitism in ants.</title>
        <authorList>
            <person name="Bi X."/>
        </authorList>
    </citation>
    <scope>NUCLEOTIDE SEQUENCE</scope>
    <source>
        <strain evidence="6">BGI-DK2014c</strain>
        <tissue evidence="6">Whole body</tissue>
    </source>
</reference>
<evidence type="ECO:0000256" key="5">
    <source>
        <dbReference type="SAM" id="MobiDB-lite"/>
    </source>
</evidence>
<dbReference type="GO" id="GO:1990904">
    <property type="term" value="C:ribonucleoprotein complex"/>
    <property type="evidence" value="ECO:0007669"/>
    <property type="project" value="UniProtKB-KW"/>
</dbReference>
<feature type="non-terminal residue" evidence="6">
    <location>
        <position position="1"/>
    </location>
</feature>
<organism evidence="6 7">
    <name type="scientific">Pseudoatta argentina</name>
    <dbReference type="NCBI Taxonomy" id="621737"/>
    <lineage>
        <taxon>Eukaryota</taxon>
        <taxon>Metazoa</taxon>
        <taxon>Ecdysozoa</taxon>
        <taxon>Arthropoda</taxon>
        <taxon>Hexapoda</taxon>
        <taxon>Insecta</taxon>
        <taxon>Pterygota</taxon>
        <taxon>Neoptera</taxon>
        <taxon>Endopterygota</taxon>
        <taxon>Hymenoptera</taxon>
        <taxon>Apocrita</taxon>
        <taxon>Aculeata</taxon>
        <taxon>Formicoidea</taxon>
        <taxon>Formicidae</taxon>
        <taxon>Myrmicinae</taxon>
        <taxon>Pseudoatta</taxon>
    </lineage>
</organism>
<dbReference type="FunFam" id="3.30.190.20:FF:000009">
    <property type="entry name" value="Ribosomal protein L10a"/>
    <property type="match status" value="1"/>
</dbReference>
<dbReference type="Gene3D" id="3.30.190.20">
    <property type="match status" value="1"/>
</dbReference>
<accession>A0A836F2M9</accession>